<accession>A0AAV4RKI7</accession>
<keyword evidence="1" id="KW-0472">Membrane</keyword>
<comment type="caution">
    <text evidence="2">The sequence shown here is derived from an EMBL/GenBank/DDBJ whole genome shotgun (WGS) entry which is preliminary data.</text>
</comment>
<proteinExistence type="predicted"/>
<keyword evidence="1" id="KW-1133">Transmembrane helix</keyword>
<keyword evidence="1" id="KW-0812">Transmembrane</keyword>
<gene>
    <name evidence="2" type="ORF">CEXT_716701</name>
</gene>
<evidence type="ECO:0000256" key="1">
    <source>
        <dbReference type="SAM" id="Phobius"/>
    </source>
</evidence>
<dbReference type="EMBL" id="BPLR01008017">
    <property type="protein sequence ID" value="GIY21406.1"/>
    <property type="molecule type" value="Genomic_DNA"/>
</dbReference>
<feature type="transmembrane region" description="Helical" evidence="1">
    <location>
        <begin position="70"/>
        <end position="93"/>
    </location>
</feature>
<reference evidence="2 3" key="1">
    <citation type="submission" date="2021-06" db="EMBL/GenBank/DDBJ databases">
        <title>Caerostris extrusa draft genome.</title>
        <authorList>
            <person name="Kono N."/>
            <person name="Arakawa K."/>
        </authorList>
    </citation>
    <scope>NUCLEOTIDE SEQUENCE [LARGE SCALE GENOMIC DNA]</scope>
</reference>
<keyword evidence="3" id="KW-1185">Reference proteome</keyword>
<organism evidence="2 3">
    <name type="scientific">Caerostris extrusa</name>
    <name type="common">Bark spider</name>
    <name type="synonym">Caerostris bankana</name>
    <dbReference type="NCBI Taxonomy" id="172846"/>
    <lineage>
        <taxon>Eukaryota</taxon>
        <taxon>Metazoa</taxon>
        <taxon>Ecdysozoa</taxon>
        <taxon>Arthropoda</taxon>
        <taxon>Chelicerata</taxon>
        <taxon>Arachnida</taxon>
        <taxon>Araneae</taxon>
        <taxon>Araneomorphae</taxon>
        <taxon>Entelegynae</taxon>
        <taxon>Araneoidea</taxon>
        <taxon>Araneidae</taxon>
        <taxon>Caerostris</taxon>
    </lineage>
</organism>
<evidence type="ECO:0000313" key="3">
    <source>
        <dbReference type="Proteomes" id="UP001054945"/>
    </source>
</evidence>
<sequence length="132" mass="15261">MHVGDEIGSTGPNRDIVYQILHPPTATWLHDSQQINSLRWRSNHDDTLFLAKGKTAVQPYRLGEWSKRSLIAWVVTFNVSYFVFHALLVYWRLELEETVQHKMEMLNELLSLLLHEVDGNVNIVGECQSFIG</sequence>
<evidence type="ECO:0000313" key="2">
    <source>
        <dbReference type="EMBL" id="GIY21406.1"/>
    </source>
</evidence>
<protein>
    <submittedName>
        <fullName evidence="2">Uncharacterized protein</fullName>
    </submittedName>
</protein>
<dbReference type="Proteomes" id="UP001054945">
    <property type="component" value="Unassembled WGS sequence"/>
</dbReference>
<name>A0AAV4RKI7_CAEEX</name>
<dbReference type="AlphaFoldDB" id="A0AAV4RKI7"/>